<organism evidence="4 5">
    <name type="scientific">Oceanidesulfovibrio marinus</name>
    <dbReference type="NCBI Taxonomy" id="370038"/>
    <lineage>
        <taxon>Bacteria</taxon>
        <taxon>Pseudomonadati</taxon>
        <taxon>Thermodesulfobacteriota</taxon>
        <taxon>Desulfovibrionia</taxon>
        <taxon>Desulfovibrionales</taxon>
        <taxon>Desulfovibrionaceae</taxon>
        <taxon>Oceanidesulfovibrio</taxon>
    </lineage>
</organism>
<dbReference type="GO" id="GO:0005829">
    <property type="term" value="C:cytosol"/>
    <property type="evidence" value="ECO:0007669"/>
    <property type="project" value="TreeGrafter"/>
</dbReference>
<dbReference type="PANTHER" id="PTHR43364">
    <property type="entry name" value="NADH-SPECIFIC METHYLGLYOXAL REDUCTASE-RELATED"/>
    <property type="match status" value="1"/>
</dbReference>
<keyword evidence="1" id="KW-0560">Oxidoreductase</keyword>
<dbReference type="Proteomes" id="UP000434052">
    <property type="component" value="Unassembled WGS sequence"/>
</dbReference>
<dbReference type="Proteomes" id="UP000503251">
    <property type="component" value="Chromosome"/>
</dbReference>
<dbReference type="CDD" id="cd19148">
    <property type="entry name" value="AKR_AKR11B1"/>
    <property type="match status" value="1"/>
</dbReference>
<dbReference type="SUPFAM" id="SSF51430">
    <property type="entry name" value="NAD(P)-linked oxidoreductase"/>
    <property type="match status" value="1"/>
</dbReference>
<dbReference type="InterPro" id="IPR036812">
    <property type="entry name" value="NAD(P)_OxRdtase_dom_sf"/>
</dbReference>
<dbReference type="EMBL" id="QMIF01000003">
    <property type="protein sequence ID" value="TVM35229.1"/>
    <property type="molecule type" value="Genomic_DNA"/>
</dbReference>
<sequence length="329" mass="36782">MEFVTLPGTDVELSRIALGTWAIGGWMWGGSDEQESIKTIHAALDKGVTTLDTAPVYGFGRSEEIVGKAIKQYPDKDKIRISTKVALDWTGEGKVFRNSTPERIQKEVEDSLRRLGVDVIDVYFIHWPDTKTPFEDTAATMCKLKEQGKIRAVAVSNYSPSQMDAFGAACSLQACQPPYNLFERAIDEDILPYCKDKGIVLVTYGALCRGLLSGKMRKDREFQGDDLRKADPKFQEPRYAQYLAAVDKLKTLARERCGKDILPFAVRWVLDRTGGVALWGGRRPDQMDPIPDILGWSIDTQTMAEVDRILDETITDPVGPEFMAPPERA</sequence>
<evidence type="ECO:0000259" key="2">
    <source>
        <dbReference type="Pfam" id="PF00248"/>
    </source>
</evidence>
<dbReference type="FunFam" id="3.20.20.100:FF:000004">
    <property type="entry name" value="Oxidoreductase, aldo/keto reductase"/>
    <property type="match status" value="1"/>
</dbReference>
<protein>
    <submittedName>
        <fullName evidence="3">Aldo/keto reductase</fullName>
    </submittedName>
    <submittedName>
        <fullName evidence="4">General stress protein</fullName>
    </submittedName>
</protein>
<dbReference type="AlphaFoldDB" id="A0A6P1ZMS0"/>
<evidence type="ECO:0000313" key="3">
    <source>
        <dbReference type="EMBL" id="QJT08341.1"/>
    </source>
</evidence>
<dbReference type="GO" id="GO:0016491">
    <property type="term" value="F:oxidoreductase activity"/>
    <property type="evidence" value="ECO:0007669"/>
    <property type="project" value="UniProtKB-KW"/>
</dbReference>
<evidence type="ECO:0000256" key="1">
    <source>
        <dbReference type="ARBA" id="ARBA00023002"/>
    </source>
</evidence>
<dbReference type="EMBL" id="CP039543">
    <property type="protein sequence ID" value="QJT08341.1"/>
    <property type="molecule type" value="Genomic_DNA"/>
</dbReference>
<dbReference type="InterPro" id="IPR050523">
    <property type="entry name" value="AKR_Detox_Biosynth"/>
</dbReference>
<feature type="domain" description="NADP-dependent oxidoreductase" evidence="2">
    <location>
        <begin position="15"/>
        <end position="310"/>
    </location>
</feature>
<evidence type="ECO:0000313" key="4">
    <source>
        <dbReference type="EMBL" id="TVM35229.1"/>
    </source>
</evidence>
<evidence type="ECO:0000313" key="6">
    <source>
        <dbReference type="Proteomes" id="UP000503251"/>
    </source>
</evidence>
<accession>A0A6P1ZMS0</accession>
<reference evidence="4 5" key="1">
    <citation type="submission" date="2018-06" db="EMBL/GenBank/DDBJ databases">
        <title>Complete genome of Desulfovibrio marinus P48SEP.</title>
        <authorList>
            <person name="Crispim J.S."/>
            <person name="Vidigal P.M.P."/>
            <person name="Silva L.C.F."/>
            <person name="Araujo L.C."/>
            <person name="Laguardia C.N."/>
            <person name="Dias R.S."/>
            <person name="Sousa M.P."/>
            <person name="Paula S.O."/>
            <person name="Silva C."/>
        </authorList>
    </citation>
    <scope>NUCLEOTIDE SEQUENCE [LARGE SCALE GENOMIC DNA]</scope>
    <source>
        <strain evidence="4 5">P48SEP</strain>
    </source>
</reference>
<keyword evidence="6" id="KW-1185">Reference proteome</keyword>
<proteinExistence type="predicted"/>
<dbReference type="Pfam" id="PF00248">
    <property type="entry name" value="Aldo_ket_red"/>
    <property type="match status" value="1"/>
</dbReference>
<name>A0A6P1ZMS0_9BACT</name>
<reference evidence="3 6" key="2">
    <citation type="submission" date="2019-04" db="EMBL/GenBank/DDBJ databases">
        <title>Isolation and culture of sulfate reducing bacteria from the cold seep of the South China Sea.</title>
        <authorList>
            <person name="Sun C."/>
            <person name="Liu R."/>
        </authorList>
    </citation>
    <scope>NUCLEOTIDE SEQUENCE [LARGE SCALE GENOMIC DNA]</scope>
    <source>
        <strain evidence="3 6">CS1</strain>
    </source>
</reference>
<dbReference type="Gene3D" id="3.20.20.100">
    <property type="entry name" value="NADP-dependent oxidoreductase domain"/>
    <property type="match status" value="1"/>
</dbReference>
<dbReference type="InterPro" id="IPR023210">
    <property type="entry name" value="NADP_OxRdtase_dom"/>
</dbReference>
<dbReference type="RefSeq" id="WP_144234790.1">
    <property type="nucleotide sequence ID" value="NZ_CP039543.1"/>
</dbReference>
<dbReference type="OrthoDB" id="5523216at2"/>
<evidence type="ECO:0000313" key="5">
    <source>
        <dbReference type="Proteomes" id="UP000434052"/>
    </source>
</evidence>
<gene>
    <name evidence="4" type="ORF">DQK91_07495</name>
    <name evidence="3" type="ORF">E8L03_05085</name>
</gene>
<dbReference type="PANTHER" id="PTHR43364:SF4">
    <property type="entry name" value="NAD(P)-LINKED OXIDOREDUCTASE SUPERFAMILY PROTEIN"/>
    <property type="match status" value="1"/>
</dbReference>